<feature type="chain" id="PRO_5042482714" evidence="8">
    <location>
        <begin position="23"/>
        <end position="1556"/>
    </location>
</feature>
<evidence type="ECO:0000256" key="8">
    <source>
        <dbReference type="SAM" id="SignalP"/>
    </source>
</evidence>
<evidence type="ECO:0000256" key="2">
    <source>
        <dbReference type="ARBA" id="ARBA00022692"/>
    </source>
</evidence>
<feature type="compositionally biased region" description="Polar residues" evidence="7">
    <location>
        <begin position="813"/>
        <end position="829"/>
    </location>
</feature>
<sequence>MWLSSGWMALVAIWTILATVLGQQDIFRNSSKYLEPQDVFATLNINQVQEKSSSVDIYGKVEDVGSASRVAKENVKFRKMDSVKNSEVNLKLKTEGNDSEKFAPETPKKDSYSLANVPQGFGMVVNPGEFVKRKNSLSKDTSDFKTSSINKDINVFEIERNKTVGEGEGNFIVIGKDVNFRKIQQRSSYALSRQEGNENLGKEVIKSRQHPRYASSEDRDIAMENHDFNDAIGKYQNKLKGIIEFERLSKNLKNQKRLNDIKTVPVNEKIHSNQQFHVNLFGKSDDQISLNSTEKFVISSVKDLKSRRNMEKRMEILDESKNYEINVNTTIRPTSNTKENVIEVSSRPGITKSSWSILSMGDMKNLTASSTPVDPKIHTPTVGLKMQFKVRNEIFQKMKNLSEQGSRGLENRRIDYDTDDDYIADVTTRLSNESLANENNAEMPAERKINIDADVQEKSHVGKDTENNTVRQRIIDSNGTAGSISKNDRIAVEQKKLNVFTAMDSTRSKMNFHKRFKPNLVDNSEIGQLGKIPSEYNLMRNLNLKNVENSEEYDIARRKVIRKNTRTLETVKPYEGNSYLESSSNGRYPRNKKITKVHMKSDTGNAFPYPYGESVLVENPFFKKFSNSKKHFSETTLPAKVLSDDKDVVSLRNMKASTKINVANVTFPAKMSGTSISREIQSLSNIVGQKSDNRGFRETTWTDYSREIETTKYSRKNRKLTESPYDLGRPISLIRESINDKDNIGKYKEKIKESEASIHQQKELQNIASYGGSNNSENSSDFSLKSPTPAASERTRMSLLFPRNILAEKHQGLGSSTRRGNKQSESVSITSMKTSGVEKNFLFGTPKFNDHGTRIGSDPGTIIHDTRSHETNSHDAISAAVSYKGNEKAPIISSDLHGTPGMMKTDADHGKIKILENSHTGTNSIGIPVGNKLVEAYSNAKKISDWIEENPQSIRSNEKENTFEENVTSSITDANTESVRTRILNFLIKNQTYLPNNDERILFNETSNKNIYFKTKGKILFNDDIYDKKRIGNLRTSIPKDIKSEINYVIRTMKNDKDRFVKRNEFSEGTDIKEYKKVDTGCQTGSEESLGPYYNINKSRLSAIDSKNDEIGADGCLIKRTTRKLGTTLHSPGGKIDENIILRKLLSDSMSTTPKTNAFAVTEKISIKNNISKKSNETPISLGKLINEDNFLLKLMNDGRTSEYRGTSNTQNVPFDALSPNLEKFNRNNRNFLSPRKRNSLNLRETHESLDNKEELGRPNTTIRSVIKSNDKKNYELDTSYKTSMTPSSKEIYDDINNANLKKRTIKNVTSLIMNEYPISNKYNSTDSSYTAEWTESLNNLKTDSTTINILETSIGIFASNKDASLRSSEQDLYDSLGSNQTLSTYDQIESDNSTRVSSTLNQWPVKHSVVVEGDLVLGGLMMVHEREDSVTCGPVMPQGGVQALEAMLYTLDRLNEKGIVPGVKIGAHILDDCDKDTYGLEMAVDFIKGSISNIDGAEYHCNKTAVRKVISGVVGAASSVTSIQVANLLRLFRIPQVSVKISLLDFQEKVRKVGS</sequence>
<dbReference type="Pfam" id="PF01094">
    <property type="entry name" value="ANF_receptor"/>
    <property type="match status" value="1"/>
</dbReference>
<dbReference type="PRINTS" id="PR00248">
    <property type="entry name" value="GPCRMGR"/>
</dbReference>
<feature type="region of interest" description="Disordered" evidence="7">
    <location>
        <begin position="809"/>
        <end position="829"/>
    </location>
</feature>
<name>A0AAJ7W5X5_CEPCN</name>
<keyword evidence="5" id="KW-0675">Receptor</keyword>
<keyword evidence="8" id="KW-0732">Signal</keyword>
<keyword evidence="3" id="KW-1133">Transmembrane helix</keyword>
<keyword evidence="2" id="KW-0812">Transmembrane</keyword>
<dbReference type="InterPro" id="IPR028082">
    <property type="entry name" value="Peripla_BP_I"/>
</dbReference>
<feature type="region of interest" description="Disordered" evidence="7">
    <location>
        <begin position="192"/>
        <end position="217"/>
    </location>
</feature>
<evidence type="ECO:0000256" key="1">
    <source>
        <dbReference type="ARBA" id="ARBA00004141"/>
    </source>
</evidence>
<dbReference type="GO" id="GO:0016020">
    <property type="term" value="C:membrane"/>
    <property type="evidence" value="ECO:0007669"/>
    <property type="project" value="UniProtKB-SubCell"/>
</dbReference>
<feature type="region of interest" description="Disordered" evidence="7">
    <location>
        <begin position="769"/>
        <end position="793"/>
    </location>
</feature>
<comment type="subcellular location">
    <subcellularLocation>
        <location evidence="1">Membrane</location>
        <topology evidence="1">Multi-pass membrane protein</topology>
    </subcellularLocation>
</comment>
<dbReference type="InterPro" id="IPR050726">
    <property type="entry name" value="mGluR"/>
</dbReference>
<organism evidence="10 11">
    <name type="scientific">Cephus cinctus</name>
    <name type="common">Wheat stem sawfly</name>
    <dbReference type="NCBI Taxonomy" id="211228"/>
    <lineage>
        <taxon>Eukaryota</taxon>
        <taxon>Metazoa</taxon>
        <taxon>Ecdysozoa</taxon>
        <taxon>Arthropoda</taxon>
        <taxon>Hexapoda</taxon>
        <taxon>Insecta</taxon>
        <taxon>Pterygota</taxon>
        <taxon>Neoptera</taxon>
        <taxon>Endopterygota</taxon>
        <taxon>Hymenoptera</taxon>
        <taxon>Cephoidea</taxon>
        <taxon>Cephidae</taxon>
        <taxon>Cephus</taxon>
    </lineage>
</organism>
<evidence type="ECO:0000256" key="6">
    <source>
        <dbReference type="ARBA" id="ARBA00023180"/>
    </source>
</evidence>
<gene>
    <name evidence="11" type="primary">LOC107272547</name>
</gene>
<dbReference type="CTD" id="100117179"/>
<dbReference type="SUPFAM" id="SSF53822">
    <property type="entry name" value="Periplasmic binding protein-like I"/>
    <property type="match status" value="1"/>
</dbReference>
<evidence type="ECO:0000256" key="4">
    <source>
        <dbReference type="ARBA" id="ARBA00023136"/>
    </source>
</evidence>
<dbReference type="InterPro" id="IPR000337">
    <property type="entry name" value="GPCR_3"/>
</dbReference>
<dbReference type="GeneID" id="107272547"/>
<reference evidence="11" key="1">
    <citation type="submission" date="2025-08" db="UniProtKB">
        <authorList>
            <consortium name="RefSeq"/>
        </authorList>
    </citation>
    <scope>IDENTIFICATION</scope>
</reference>
<evidence type="ECO:0000256" key="5">
    <source>
        <dbReference type="ARBA" id="ARBA00023170"/>
    </source>
</evidence>
<dbReference type="FunFam" id="3.40.50.2300:FF:000681">
    <property type="entry name" value="Metabotropic glutamate receptor-like Protein"/>
    <property type="match status" value="1"/>
</dbReference>
<evidence type="ECO:0000256" key="3">
    <source>
        <dbReference type="ARBA" id="ARBA00022989"/>
    </source>
</evidence>
<protein>
    <submittedName>
        <fullName evidence="11">Uncharacterized protein LOC107272547 isoform X1</fullName>
    </submittedName>
</protein>
<dbReference type="Proteomes" id="UP000694920">
    <property type="component" value="Unplaced"/>
</dbReference>
<feature type="domain" description="Receptor ligand binding region" evidence="9">
    <location>
        <begin position="1444"/>
        <end position="1541"/>
    </location>
</feature>
<feature type="signal peptide" evidence="8">
    <location>
        <begin position="1"/>
        <end position="22"/>
    </location>
</feature>
<dbReference type="GO" id="GO:0004930">
    <property type="term" value="F:G protein-coupled receptor activity"/>
    <property type="evidence" value="ECO:0007669"/>
    <property type="project" value="InterPro"/>
</dbReference>
<evidence type="ECO:0000256" key="7">
    <source>
        <dbReference type="SAM" id="MobiDB-lite"/>
    </source>
</evidence>
<evidence type="ECO:0000313" key="10">
    <source>
        <dbReference type="Proteomes" id="UP000694920"/>
    </source>
</evidence>
<dbReference type="InterPro" id="IPR001828">
    <property type="entry name" value="ANF_lig-bd_rcpt"/>
</dbReference>
<keyword evidence="6" id="KW-0325">Glycoprotein</keyword>
<dbReference type="Gene3D" id="3.40.50.2300">
    <property type="match status" value="1"/>
</dbReference>
<dbReference type="PANTHER" id="PTHR24060">
    <property type="entry name" value="METABOTROPIC GLUTAMATE RECEPTOR"/>
    <property type="match status" value="1"/>
</dbReference>
<keyword evidence="4" id="KW-0472">Membrane</keyword>
<keyword evidence="10" id="KW-1185">Reference proteome</keyword>
<accession>A0AAJ7W5X5</accession>
<evidence type="ECO:0000313" key="11">
    <source>
        <dbReference type="RefSeq" id="XP_024945591.1"/>
    </source>
</evidence>
<dbReference type="RefSeq" id="XP_024945591.1">
    <property type="nucleotide sequence ID" value="XM_025089823.1"/>
</dbReference>
<evidence type="ECO:0000259" key="9">
    <source>
        <dbReference type="Pfam" id="PF01094"/>
    </source>
</evidence>
<proteinExistence type="predicted"/>